<keyword evidence="9" id="KW-0342">GTP-binding</keyword>
<dbReference type="FunFam" id="1.10.286.10:FF:000003">
    <property type="entry name" value="GTP cyclohydrolase 1"/>
    <property type="match status" value="1"/>
</dbReference>
<dbReference type="GO" id="GO:0046656">
    <property type="term" value="P:folic acid biosynthetic process"/>
    <property type="evidence" value="ECO:0007669"/>
    <property type="project" value="UniProtKB-KW"/>
</dbReference>
<dbReference type="GO" id="GO:0008270">
    <property type="term" value="F:zinc ion binding"/>
    <property type="evidence" value="ECO:0007669"/>
    <property type="project" value="TreeGrafter"/>
</dbReference>
<gene>
    <name evidence="13" type="ORF">N7456_006960</name>
</gene>
<accession>A0A9W9FIV5</accession>
<comment type="similarity">
    <text evidence="2">Belongs to the GTP cyclohydrolase I family.</text>
</comment>
<keyword evidence="5" id="KW-0021">Allosteric enzyme</keyword>
<dbReference type="EC" id="3.5.4.16" evidence="3"/>
<reference evidence="13" key="1">
    <citation type="submission" date="2022-11" db="EMBL/GenBank/DDBJ databases">
        <authorList>
            <person name="Petersen C."/>
        </authorList>
    </citation>
    <scope>NUCLEOTIDE SEQUENCE</scope>
    <source>
        <strain evidence="13">IBT 30069</strain>
    </source>
</reference>
<dbReference type="PANTHER" id="PTHR11109">
    <property type="entry name" value="GTP CYCLOHYDROLASE I"/>
    <property type="match status" value="1"/>
</dbReference>
<evidence type="ECO:0000256" key="4">
    <source>
        <dbReference type="ARBA" id="ARBA00017272"/>
    </source>
</evidence>
<comment type="caution">
    <text evidence="13">The sequence shown here is derived from an EMBL/GenBank/DDBJ whole genome shotgun (WGS) entry which is preliminary data.</text>
</comment>
<keyword evidence="8" id="KW-0289">Folate biosynthesis</keyword>
<evidence type="ECO:0000256" key="8">
    <source>
        <dbReference type="ARBA" id="ARBA00022909"/>
    </source>
</evidence>
<dbReference type="OrthoDB" id="4966at2759"/>
<dbReference type="CDD" id="cd00642">
    <property type="entry name" value="GTP_cyclohydro1"/>
    <property type="match status" value="1"/>
</dbReference>
<dbReference type="PANTHER" id="PTHR11109:SF7">
    <property type="entry name" value="GTP CYCLOHYDROLASE 1"/>
    <property type="match status" value="1"/>
</dbReference>
<dbReference type="GO" id="GO:0003934">
    <property type="term" value="F:GTP cyclohydrolase I activity"/>
    <property type="evidence" value="ECO:0007669"/>
    <property type="project" value="UniProtKB-EC"/>
</dbReference>
<dbReference type="GO" id="GO:0046654">
    <property type="term" value="P:tetrahydrofolate biosynthetic process"/>
    <property type="evidence" value="ECO:0007669"/>
    <property type="project" value="InterPro"/>
</dbReference>
<evidence type="ECO:0000256" key="2">
    <source>
        <dbReference type="ARBA" id="ARBA00008085"/>
    </source>
</evidence>
<dbReference type="EMBL" id="JAPQKH010000004">
    <property type="protein sequence ID" value="KAJ5100908.1"/>
    <property type="molecule type" value="Genomic_DNA"/>
</dbReference>
<evidence type="ECO:0000256" key="3">
    <source>
        <dbReference type="ARBA" id="ARBA00012715"/>
    </source>
</evidence>
<evidence type="ECO:0000313" key="14">
    <source>
        <dbReference type="Proteomes" id="UP001149165"/>
    </source>
</evidence>
<organism evidence="13 14">
    <name type="scientific">Penicillium angulare</name>
    <dbReference type="NCBI Taxonomy" id="116970"/>
    <lineage>
        <taxon>Eukaryota</taxon>
        <taxon>Fungi</taxon>
        <taxon>Dikarya</taxon>
        <taxon>Ascomycota</taxon>
        <taxon>Pezizomycotina</taxon>
        <taxon>Eurotiomycetes</taxon>
        <taxon>Eurotiomycetidae</taxon>
        <taxon>Eurotiales</taxon>
        <taxon>Aspergillaceae</taxon>
        <taxon>Penicillium</taxon>
    </lineage>
</organism>
<dbReference type="NCBIfam" id="TIGR00063">
    <property type="entry name" value="folE"/>
    <property type="match status" value="1"/>
</dbReference>
<dbReference type="InterPro" id="IPR043133">
    <property type="entry name" value="GTP-CH-I_C/QueF"/>
</dbReference>
<evidence type="ECO:0000256" key="5">
    <source>
        <dbReference type="ARBA" id="ARBA00022533"/>
    </source>
</evidence>
<dbReference type="InterPro" id="IPR001474">
    <property type="entry name" value="GTP_CycHdrlase_I"/>
</dbReference>
<dbReference type="InterPro" id="IPR018234">
    <property type="entry name" value="GTP_CycHdrlase_I_CS"/>
</dbReference>
<dbReference type="InterPro" id="IPR043134">
    <property type="entry name" value="GTP-CH-I_N"/>
</dbReference>
<evidence type="ECO:0000256" key="7">
    <source>
        <dbReference type="ARBA" id="ARBA00022801"/>
    </source>
</evidence>
<keyword evidence="14" id="KW-1185">Reference proteome</keyword>
<proteinExistence type="inferred from homology"/>
<dbReference type="HAMAP" id="MF_00223">
    <property type="entry name" value="FolE"/>
    <property type="match status" value="1"/>
</dbReference>
<dbReference type="Pfam" id="PF01227">
    <property type="entry name" value="GTP_cyclohydroI"/>
    <property type="match status" value="1"/>
</dbReference>
<dbReference type="Proteomes" id="UP001149165">
    <property type="component" value="Unassembled WGS sequence"/>
</dbReference>
<evidence type="ECO:0000259" key="12">
    <source>
        <dbReference type="Pfam" id="PF01227"/>
    </source>
</evidence>
<comment type="pathway">
    <text evidence="1">Cofactor biosynthesis; 7,8-dihydroneopterin triphosphate biosynthesis; 7,8-dihydroneopterin triphosphate from GTP: step 1/1.</text>
</comment>
<dbReference type="NCBIfam" id="NF006826">
    <property type="entry name" value="PRK09347.1-3"/>
    <property type="match status" value="1"/>
</dbReference>
<evidence type="ECO:0000313" key="13">
    <source>
        <dbReference type="EMBL" id="KAJ5100908.1"/>
    </source>
</evidence>
<keyword evidence="7" id="KW-0378">Hydrolase</keyword>
<sequence length="291" mass="32183">MSLSGPINDSNVGFGHLKWEKGFEEWNEIPRQLGNEQEAQVAATTSMASLSLPTSLTPPTDAQEADLTYSYDPTIMNRIQVQEEAIGSSPTRRDADSIQLESDCKLDRMVSAVTTILECIGENASREGLQKTPERYARAMLYFTKGYEEEIDSVVNGGIFHENHDGLVIVKNIRISSLCEHHLVPFTGTIHAGYVPDGRLLGLSKIARLAEIFSRRLQVQERLTNQIAAVIEQVIEPSGVGVIMEASHLCMVMRGVEKTTSTTVTSCMLGCMRSNAQLRDEFLTLVQSKTF</sequence>
<name>A0A9W9FIV5_9EURO</name>
<feature type="domain" description="GTP cyclohydrolase I" evidence="12">
    <location>
        <begin position="111"/>
        <end position="286"/>
    </location>
</feature>
<dbReference type="PROSITE" id="PS00859">
    <property type="entry name" value="GTP_CYCLOHYDROL_1_1"/>
    <property type="match status" value="1"/>
</dbReference>
<dbReference type="AlphaFoldDB" id="A0A9W9FIV5"/>
<protein>
    <recommendedName>
        <fullName evidence="4">GTP cyclohydrolase 1</fullName>
        <ecNumber evidence="3">3.5.4.16</ecNumber>
    </recommendedName>
    <alternativeName>
        <fullName evidence="10">GTP cyclohydrolase I</fullName>
    </alternativeName>
</protein>
<reference evidence="13" key="2">
    <citation type="journal article" date="2023" name="IMA Fungus">
        <title>Comparative genomic study of the Penicillium genus elucidates a diverse pangenome and 15 lateral gene transfer events.</title>
        <authorList>
            <person name="Petersen C."/>
            <person name="Sorensen T."/>
            <person name="Nielsen M.R."/>
            <person name="Sondergaard T.E."/>
            <person name="Sorensen J.L."/>
            <person name="Fitzpatrick D.A."/>
            <person name="Frisvad J.C."/>
            <person name="Nielsen K.L."/>
        </authorList>
    </citation>
    <scope>NUCLEOTIDE SEQUENCE</scope>
    <source>
        <strain evidence="13">IBT 30069</strain>
    </source>
</reference>
<keyword evidence="6" id="KW-0547">Nucleotide-binding</keyword>
<dbReference type="Gene3D" id="3.30.1130.10">
    <property type="match status" value="1"/>
</dbReference>
<dbReference type="NCBIfam" id="NF006825">
    <property type="entry name" value="PRK09347.1-2"/>
    <property type="match status" value="1"/>
</dbReference>
<evidence type="ECO:0000256" key="10">
    <source>
        <dbReference type="ARBA" id="ARBA00030854"/>
    </source>
</evidence>
<dbReference type="InterPro" id="IPR020602">
    <property type="entry name" value="GTP_CycHdrlase_I_dom"/>
</dbReference>
<evidence type="ECO:0000256" key="11">
    <source>
        <dbReference type="ARBA" id="ARBA00055676"/>
    </source>
</evidence>
<dbReference type="GO" id="GO:0005525">
    <property type="term" value="F:GTP binding"/>
    <property type="evidence" value="ECO:0007669"/>
    <property type="project" value="UniProtKB-KW"/>
</dbReference>
<dbReference type="FunFam" id="3.30.1130.10:FF:000012">
    <property type="entry name" value="GTP cyclohydrolase 1"/>
    <property type="match status" value="1"/>
</dbReference>
<dbReference type="GO" id="GO:0006729">
    <property type="term" value="P:tetrahydrobiopterin biosynthetic process"/>
    <property type="evidence" value="ECO:0007669"/>
    <property type="project" value="TreeGrafter"/>
</dbReference>
<evidence type="ECO:0000256" key="9">
    <source>
        <dbReference type="ARBA" id="ARBA00023134"/>
    </source>
</evidence>
<evidence type="ECO:0000256" key="6">
    <source>
        <dbReference type="ARBA" id="ARBA00022741"/>
    </source>
</evidence>
<dbReference type="PROSITE" id="PS00860">
    <property type="entry name" value="GTP_CYCLOHYDROL_1_2"/>
    <property type="match status" value="1"/>
</dbReference>
<evidence type="ECO:0000256" key="1">
    <source>
        <dbReference type="ARBA" id="ARBA00005080"/>
    </source>
</evidence>
<dbReference type="GO" id="GO:0005737">
    <property type="term" value="C:cytoplasm"/>
    <property type="evidence" value="ECO:0007669"/>
    <property type="project" value="TreeGrafter"/>
</dbReference>
<dbReference type="SUPFAM" id="SSF55620">
    <property type="entry name" value="Tetrahydrobiopterin biosynthesis enzymes-like"/>
    <property type="match status" value="1"/>
</dbReference>
<comment type="function">
    <text evidence="11">GTP cyclohydrolase 1 is the first enzyme in the biosynthetic pathway leading to folic acid.</text>
</comment>
<dbReference type="Gene3D" id="1.10.286.10">
    <property type="match status" value="1"/>
</dbReference>